<dbReference type="EMBL" id="JAGIKT010000014">
    <property type="protein sequence ID" value="MBP0111062.1"/>
    <property type="molecule type" value="Genomic_DNA"/>
</dbReference>
<keyword evidence="2" id="KW-1133">Transmembrane helix</keyword>
<gene>
    <name evidence="3" type="ORF">JWS04_08150</name>
</gene>
<protein>
    <submittedName>
        <fullName evidence="3">Uncharacterized protein</fullName>
    </submittedName>
</protein>
<feature type="region of interest" description="Disordered" evidence="1">
    <location>
        <begin position="1"/>
        <end position="25"/>
    </location>
</feature>
<sequence length="239" mass="25193">MTEVTPPAAPQPAPPNPSAEQVSGSDPIPAELERALFKRFWAWLAIVGTIVIVVVSGFSVIASQLVASLVDDRVKVAIDKIANLEKRSLDSIDRIETRALESAISISGAQAKSQVAADSTQAALISLQSKINSIPPINDLVKDTESIVTALVGKKEFADRVSMASLKASQQSLSRLLEWPPGEAVQGPRVDTGGTTMCPPGHYAVGLTSVGNTAPPYCIGCLVATQIICRKLNVDRAAQ</sequence>
<name>A0ABS3ZSD8_9BRAD</name>
<reference evidence="3 4" key="1">
    <citation type="submission" date="2021-03" db="EMBL/GenBank/DDBJ databases">
        <title>Genome Sequence of Bradyrhizobium vignae strain ISRA400.</title>
        <authorList>
            <person name="Tisa L.S."/>
            <person name="Svistoonoff S."/>
            <person name="Hocher V."/>
            <person name="Fall S."/>
            <person name="Zaiya A."/>
            <person name="Naing D."/>
            <person name="Niang N."/>
            <person name="Diouf A."/>
            <person name="Dasylva M.C."/>
            <person name="Toure O."/>
            <person name="Gueye M."/>
            <person name="Gully D."/>
            <person name="Tisseyre P."/>
            <person name="Simpson S."/>
            <person name="Morris K."/>
            <person name="Thomas W.K."/>
        </authorList>
    </citation>
    <scope>NUCLEOTIDE SEQUENCE [LARGE SCALE GENOMIC DNA]</scope>
    <source>
        <strain evidence="3 4">ISRA400</strain>
    </source>
</reference>
<evidence type="ECO:0000256" key="2">
    <source>
        <dbReference type="SAM" id="Phobius"/>
    </source>
</evidence>
<keyword evidence="4" id="KW-1185">Reference proteome</keyword>
<proteinExistence type="predicted"/>
<feature type="compositionally biased region" description="Pro residues" evidence="1">
    <location>
        <begin position="7"/>
        <end position="17"/>
    </location>
</feature>
<organism evidence="3 4">
    <name type="scientific">Bradyrhizobium vignae</name>
    <dbReference type="NCBI Taxonomy" id="1549949"/>
    <lineage>
        <taxon>Bacteria</taxon>
        <taxon>Pseudomonadati</taxon>
        <taxon>Pseudomonadota</taxon>
        <taxon>Alphaproteobacteria</taxon>
        <taxon>Hyphomicrobiales</taxon>
        <taxon>Nitrobacteraceae</taxon>
        <taxon>Bradyrhizobium</taxon>
    </lineage>
</organism>
<accession>A0ABS3ZSD8</accession>
<keyword evidence="2" id="KW-0812">Transmembrane</keyword>
<keyword evidence="2" id="KW-0472">Membrane</keyword>
<dbReference type="RefSeq" id="WP_209294800.1">
    <property type="nucleotide sequence ID" value="NZ_JAGIKT010000014.1"/>
</dbReference>
<comment type="caution">
    <text evidence="3">The sequence shown here is derived from an EMBL/GenBank/DDBJ whole genome shotgun (WGS) entry which is preliminary data.</text>
</comment>
<evidence type="ECO:0000313" key="3">
    <source>
        <dbReference type="EMBL" id="MBP0111062.1"/>
    </source>
</evidence>
<evidence type="ECO:0000256" key="1">
    <source>
        <dbReference type="SAM" id="MobiDB-lite"/>
    </source>
</evidence>
<feature type="transmembrane region" description="Helical" evidence="2">
    <location>
        <begin position="40"/>
        <end position="70"/>
    </location>
</feature>
<evidence type="ECO:0000313" key="4">
    <source>
        <dbReference type="Proteomes" id="UP000669317"/>
    </source>
</evidence>
<dbReference type="Proteomes" id="UP000669317">
    <property type="component" value="Unassembled WGS sequence"/>
</dbReference>